<name>A0ABR2MMZ8_9ASPA</name>
<feature type="domain" description="Reverse transcriptase" evidence="1">
    <location>
        <begin position="158"/>
        <end position="409"/>
    </location>
</feature>
<dbReference type="CDD" id="cd01651">
    <property type="entry name" value="RT_G2_intron"/>
    <property type="match status" value="1"/>
</dbReference>
<dbReference type="InterPro" id="IPR000477">
    <property type="entry name" value="RT_dom"/>
</dbReference>
<dbReference type="SUPFAM" id="SSF56672">
    <property type="entry name" value="DNA/RNA polymerases"/>
    <property type="match status" value="1"/>
</dbReference>
<evidence type="ECO:0000313" key="2">
    <source>
        <dbReference type="EMBL" id="KAK8965517.1"/>
    </source>
</evidence>
<protein>
    <recommendedName>
        <fullName evidence="1">Reverse transcriptase domain-containing protein</fullName>
    </recommendedName>
</protein>
<evidence type="ECO:0000259" key="1">
    <source>
        <dbReference type="PROSITE" id="PS50878"/>
    </source>
</evidence>
<dbReference type="PANTHER" id="PTHR33642">
    <property type="entry name" value="COX1/OXI3 INTRON 1 PROTEIN-RELATED"/>
    <property type="match status" value="1"/>
</dbReference>
<proteinExistence type="predicted"/>
<dbReference type="InterPro" id="IPR043502">
    <property type="entry name" value="DNA/RNA_pol_sf"/>
</dbReference>
<comment type="caution">
    <text evidence="2">The sequence shown here is derived from an EMBL/GenBank/DDBJ whole genome shotgun (WGS) entry which is preliminary data.</text>
</comment>
<gene>
    <name evidence="2" type="ORF">KSP40_PGU005539</name>
</gene>
<sequence length="788" mass="90770">MWFTISRIRLLMRRVPPFRSEKKCGLSQYYGVRVSLEDAIKAPRIGYPAVSLAKSLACLPDEPLWTDNHNTKSSMDPRRSIEARIKRMVKAQYFNEKFYDLMNMVIAKPATLSDCYDLVQLNSHVEQLSQKDNLCFTMIAEELVSGDFSVKENSVTMHGKNDNCSFLVLPNLKLRVIQEAVRIVLEVVYRPQFLKISHGCRSGRGQRSALRYVQKEIRKSDWWFTISMRKVADNNVQSKLISTMEEKIQDAKLFQFIYQMFDAGVLNLVFGVFPKGNGLPQEGVLSPILMNIYLDLFDSEAIRLSLRYEVLGIGSEHSKLRYWFRRQIKNMGISNHKKSKIPEGNKLKVCRYMDEILVSVSGSRDVAMDVRSDMLNFLRNSLHIDVENQMEPLSVNDKTQVLQFLGTAILVRPRDTEALKAVHKLKDKVQMFLSQRQKIWDCFTVRIGKKWLAWALRRLKESEIKQLALSTPILDHLSRFRKPGMKTDHWFKSLLKVWMQDMNAKCEVDEEAVLSKYIVEPALPHDMRESFDNFTKQAKEYVSLESAATLALLESSLAEPRFDKHSNEKVVFLEAPTGYIKRSLLYYGVVGFRGYPKHVSALLLHDDELIISWFSGLSQRWLQWYSEYENFGYIKLLIAQCVRKSCTRTLGAKYQVSEELIEKRYDSELSGIPMTDESVAEMSSHSGDSSYGTYSNYYSGLCLLSLSRVKVPARLLNCSVMGCTASSPSMYSFHVKEKQKFPDWRTGFSSSVHPSLNRRRIGLCRHHVKALYLGNISLQAIEFGALRR</sequence>
<accession>A0ABR2MMZ8</accession>
<dbReference type="PANTHER" id="PTHR33642:SF3">
    <property type="entry name" value="NUCLEAR INTRON MATURASE 4, MITOCHONDRIAL"/>
    <property type="match status" value="1"/>
</dbReference>
<reference evidence="2 3" key="1">
    <citation type="journal article" date="2022" name="Nat. Plants">
        <title>Genomes of leafy and leafless Platanthera orchids illuminate the evolution of mycoheterotrophy.</title>
        <authorList>
            <person name="Li M.H."/>
            <person name="Liu K.W."/>
            <person name="Li Z."/>
            <person name="Lu H.C."/>
            <person name="Ye Q.L."/>
            <person name="Zhang D."/>
            <person name="Wang J.Y."/>
            <person name="Li Y.F."/>
            <person name="Zhong Z.M."/>
            <person name="Liu X."/>
            <person name="Yu X."/>
            <person name="Liu D.K."/>
            <person name="Tu X.D."/>
            <person name="Liu B."/>
            <person name="Hao Y."/>
            <person name="Liao X.Y."/>
            <person name="Jiang Y.T."/>
            <person name="Sun W.H."/>
            <person name="Chen J."/>
            <person name="Chen Y.Q."/>
            <person name="Ai Y."/>
            <person name="Zhai J.W."/>
            <person name="Wu S.S."/>
            <person name="Zhou Z."/>
            <person name="Hsiao Y.Y."/>
            <person name="Wu W.L."/>
            <person name="Chen Y.Y."/>
            <person name="Lin Y.F."/>
            <person name="Hsu J.L."/>
            <person name="Li C.Y."/>
            <person name="Wang Z.W."/>
            <person name="Zhao X."/>
            <person name="Zhong W.Y."/>
            <person name="Ma X.K."/>
            <person name="Ma L."/>
            <person name="Huang J."/>
            <person name="Chen G.Z."/>
            <person name="Huang M.Z."/>
            <person name="Huang L."/>
            <person name="Peng D.H."/>
            <person name="Luo Y.B."/>
            <person name="Zou S.Q."/>
            <person name="Chen S.P."/>
            <person name="Lan S."/>
            <person name="Tsai W.C."/>
            <person name="Van de Peer Y."/>
            <person name="Liu Z.J."/>
        </authorList>
    </citation>
    <scope>NUCLEOTIDE SEQUENCE [LARGE SCALE GENOMIC DNA]</scope>
    <source>
        <strain evidence="2">Lor288</strain>
    </source>
</reference>
<organism evidence="2 3">
    <name type="scientific">Platanthera guangdongensis</name>
    <dbReference type="NCBI Taxonomy" id="2320717"/>
    <lineage>
        <taxon>Eukaryota</taxon>
        <taxon>Viridiplantae</taxon>
        <taxon>Streptophyta</taxon>
        <taxon>Embryophyta</taxon>
        <taxon>Tracheophyta</taxon>
        <taxon>Spermatophyta</taxon>
        <taxon>Magnoliopsida</taxon>
        <taxon>Liliopsida</taxon>
        <taxon>Asparagales</taxon>
        <taxon>Orchidaceae</taxon>
        <taxon>Orchidoideae</taxon>
        <taxon>Orchideae</taxon>
        <taxon>Orchidinae</taxon>
        <taxon>Platanthera</taxon>
    </lineage>
</organism>
<dbReference type="Proteomes" id="UP001412067">
    <property type="component" value="Unassembled WGS sequence"/>
</dbReference>
<evidence type="ECO:0000313" key="3">
    <source>
        <dbReference type="Proteomes" id="UP001412067"/>
    </source>
</evidence>
<dbReference type="EMBL" id="JBBWWR010000006">
    <property type="protein sequence ID" value="KAK8965517.1"/>
    <property type="molecule type" value="Genomic_DNA"/>
</dbReference>
<dbReference type="PROSITE" id="PS50878">
    <property type="entry name" value="RT_POL"/>
    <property type="match status" value="1"/>
</dbReference>
<keyword evidence="3" id="KW-1185">Reference proteome</keyword>